<dbReference type="Proteomes" id="UP001233999">
    <property type="component" value="Unassembled WGS sequence"/>
</dbReference>
<organism evidence="1 2">
    <name type="scientific">Diploptera punctata</name>
    <name type="common">Pacific beetle cockroach</name>
    <dbReference type="NCBI Taxonomy" id="6984"/>
    <lineage>
        <taxon>Eukaryota</taxon>
        <taxon>Metazoa</taxon>
        <taxon>Ecdysozoa</taxon>
        <taxon>Arthropoda</taxon>
        <taxon>Hexapoda</taxon>
        <taxon>Insecta</taxon>
        <taxon>Pterygota</taxon>
        <taxon>Neoptera</taxon>
        <taxon>Polyneoptera</taxon>
        <taxon>Dictyoptera</taxon>
        <taxon>Blattodea</taxon>
        <taxon>Blaberoidea</taxon>
        <taxon>Blaberidae</taxon>
        <taxon>Diplopterinae</taxon>
        <taxon>Diploptera</taxon>
    </lineage>
</organism>
<keyword evidence="2" id="KW-1185">Reference proteome</keyword>
<sequence>LRSLLRFTLCMGEFQSWRYMRPRHHTVVQVHFMFKRFIQNAVDMTQQRILYISFNKVIGITQVSEELRSNFGIRIQFFSDIQNMFEREFHS</sequence>
<comment type="caution">
    <text evidence="1">The sequence shown here is derived from an EMBL/GenBank/DDBJ whole genome shotgun (WGS) entry which is preliminary data.</text>
</comment>
<protein>
    <submittedName>
        <fullName evidence="1">Uncharacterized protein</fullName>
    </submittedName>
</protein>
<evidence type="ECO:0000313" key="2">
    <source>
        <dbReference type="Proteomes" id="UP001233999"/>
    </source>
</evidence>
<feature type="non-terminal residue" evidence="1">
    <location>
        <position position="1"/>
    </location>
</feature>
<dbReference type="EMBL" id="JASPKZ010008046">
    <property type="protein sequence ID" value="KAJ9581059.1"/>
    <property type="molecule type" value="Genomic_DNA"/>
</dbReference>
<gene>
    <name evidence="1" type="ORF">L9F63_023754</name>
</gene>
<feature type="non-terminal residue" evidence="1">
    <location>
        <position position="91"/>
    </location>
</feature>
<reference evidence="1" key="1">
    <citation type="journal article" date="2023" name="IScience">
        <title>Live-bearing cockroach genome reveals convergent evolutionary mechanisms linked to viviparity in insects and beyond.</title>
        <authorList>
            <person name="Fouks B."/>
            <person name="Harrison M.C."/>
            <person name="Mikhailova A.A."/>
            <person name="Marchal E."/>
            <person name="English S."/>
            <person name="Carruthers M."/>
            <person name="Jennings E.C."/>
            <person name="Chiamaka E.L."/>
            <person name="Frigard R.A."/>
            <person name="Pippel M."/>
            <person name="Attardo G.M."/>
            <person name="Benoit J.B."/>
            <person name="Bornberg-Bauer E."/>
            <person name="Tobe S.S."/>
        </authorList>
    </citation>
    <scope>NUCLEOTIDE SEQUENCE</scope>
    <source>
        <strain evidence="1">Stay&amp;Tobe</strain>
    </source>
</reference>
<evidence type="ECO:0000313" key="1">
    <source>
        <dbReference type="EMBL" id="KAJ9581059.1"/>
    </source>
</evidence>
<proteinExistence type="predicted"/>
<name>A0AAD7ZI07_DIPPU</name>
<dbReference type="AlphaFoldDB" id="A0AAD7ZI07"/>
<reference evidence="1" key="2">
    <citation type="submission" date="2023-05" db="EMBL/GenBank/DDBJ databases">
        <authorList>
            <person name="Fouks B."/>
        </authorList>
    </citation>
    <scope>NUCLEOTIDE SEQUENCE</scope>
    <source>
        <strain evidence="1">Stay&amp;Tobe</strain>
        <tissue evidence="1">Testes</tissue>
    </source>
</reference>
<accession>A0AAD7ZI07</accession>